<dbReference type="CDD" id="cd04318">
    <property type="entry name" value="EcAsnRS_like_N"/>
    <property type="match status" value="1"/>
</dbReference>
<evidence type="ECO:0000256" key="7">
    <source>
        <dbReference type="HAMAP-Rule" id="MF_00534"/>
    </source>
</evidence>
<dbReference type="NCBIfam" id="TIGR00457">
    <property type="entry name" value="asnS"/>
    <property type="match status" value="1"/>
</dbReference>
<dbReference type="InterPro" id="IPR004365">
    <property type="entry name" value="NA-bd_OB_tRNA"/>
</dbReference>
<comment type="catalytic activity">
    <reaction evidence="7">
        <text>tRNA(Asn) + L-asparagine + ATP = L-asparaginyl-tRNA(Asn) + AMP + diphosphate + H(+)</text>
        <dbReference type="Rhea" id="RHEA:11180"/>
        <dbReference type="Rhea" id="RHEA-COMP:9659"/>
        <dbReference type="Rhea" id="RHEA-COMP:9674"/>
        <dbReference type="ChEBI" id="CHEBI:15378"/>
        <dbReference type="ChEBI" id="CHEBI:30616"/>
        <dbReference type="ChEBI" id="CHEBI:33019"/>
        <dbReference type="ChEBI" id="CHEBI:58048"/>
        <dbReference type="ChEBI" id="CHEBI:78442"/>
        <dbReference type="ChEBI" id="CHEBI:78515"/>
        <dbReference type="ChEBI" id="CHEBI:456215"/>
        <dbReference type="EC" id="6.1.1.22"/>
    </reaction>
</comment>
<dbReference type="Pfam" id="PF01336">
    <property type="entry name" value="tRNA_anti-codon"/>
    <property type="match status" value="1"/>
</dbReference>
<dbReference type="CDD" id="cd00776">
    <property type="entry name" value="AsxRS_core"/>
    <property type="match status" value="1"/>
</dbReference>
<dbReference type="Gene3D" id="3.30.930.10">
    <property type="entry name" value="Bira Bifunctional Protein, Domain 2"/>
    <property type="match status" value="1"/>
</dbReference>
<evidence type="ECO:0000256" key="5">
    <source>
        <dbReference type="ARBA" id="ARBA00022917"/>
    </source>
</evidence>
<dbReference type="InterPro" id="IPR004364">
    <property type="entry name" value="Aa-tRNA-synt_II"/>
</dbReference>
<dbReference type="SUPFAM" id="SSF55681">
    <property type="entry name" value="Class II aaRS and biotin synthetases"/>
    <property type="match status" value="1"/>
</dbReference>
<dbReference type="Proteomes" id="UP000636891">
    <property type="component" value="Unassembled WGS sequence"/>
</dbReference>
<dbReference type="HAMAP" id="MF_00534">
    <property type="entry name" value="Asn_tRNA_synth"/>
    <property type="match status" value="1"/>
</dbReference>
<comment type="subcellular location">
    <subcellularLocation>
        <location evidence="7">Cytoplasm</location>
    </subcellularLocation>
</comment>
<dbReference type="NCBIfam" id="NF003037">
    <property type="entry name" value="PRK03932.1"/>
    <property type="match status" value="1"/>
</dbReference>
<dbReference type="GO" id="GO:0004816">
    <property type="term" value="F:asparagine-tRNA ligase activity"/>
    <property type="evidence" value="ECO:0007669"/>
    <property type="project" value="UniProtKB-EC"/>
</dbReference>
<gene>
    <name evidence="7 9" type="primary">asnS</name>
    <name evidence="9" type="ORF">H8S08_05920</name>
</gene>
<accession>A0ABR7CMG8</accession>
<dbReference type="EC" id="6.1.1.22" evidence="7"/>
<dbReference type="RefSeq" id="WP_055203248.1">
    <property type="nucleotide sequence ID" value="NZ_JACOOK010000003.1"/>
</dbReference>
<keyword evidence="3 7" id="KW-0547">Nucleotide-binding</keyword>
<dbReference type="InterPro" id="IPR002312">
    <property type="entry name" value="Asp/Asn-tRNA-synth_IIb"/>
</dbReference>
<feature type="domain" description="Aminoacyl-transfer RNA synthetases class-II family profile" evidence="8">
    <location>
        <begin position="137"/>
        <end position="455"/>
    </location>
</feature>
<name>A0ABR7CMG8_9BACT</name>
<keyword evidence="7" id="KW-0963">Cytoplasm</keyword>
<keyword evidence="5 7" id="KW-0648">Protein biosynthesis</keyword>
<comment type="subunit">
    <text evidence="7">Homodimer.</text>
</comment>
<comment type="caution">
    <text evidence="9">The sequence shown here is derived from an EMBL/GenBank/DDBJ whole genome shotgun (WGS) entry which is preliminary data.</text>
</comment>
<reference evidence="9 10" key="1">
    <citation type="submission" date="2020-08" db="EMBL/GenBank/DDBJ databases">
        <title>Genome public.</title>
        <authorList>
            <person name="Liu C."/>
            <person name="Sun Q."/>
        </authorList>
    </citation>
    <scope>NUCLEOTIDE SEQUENCE [LARGE SCALE GENOMIC DNA]</scope>
    <source>
        <strain evidence="9 10">New-7</strain>
    </source>
</reference>
<evidence type="ECO:0000256" key="4">
    <source>
        <dbReference type="ARBA" id="ARBA00022840"/>
    </source>
</evidence>
<dbReference type="InterPro" id="IPR012340">
    <property type="entry name" value="NA-bd_OB-fold"/>
</dbReference>
<evidence type="ECO:0000313" key="9">
    <source>
        <dbReference type="EMBL" id="MBC5616555.1"/>
    </source>
</evidence>
<dbReference type="PANTHER" id="PTHR22594:SF34">
    <property type="entry name" value="ASPARAGINE--TRNA LIGASE, MITOCHONDRIAL-RELATED"/>
    <property type="match status" value="1"/>
</dbReference>
<dbReference type="SUPFAM" id="SSF50249">
    <property type="entry name" value="Nucleic acid-binding proteins"/>
    <property type="match status" value="1"/>
</dbReference>
<keyword evidence="4 7" id="KW-0067">ATP-binding</keyword>
<keyword evidence="10" id="KW-1185">Reference proteome</keyword>
<dbReference type="Pfam" id="PF00152">
    <property type="entry name" value="tRNA-synt_2"/>
    <property type="match status" value="1"/>
</dbReference>
<evidence type="ECO:0000256" key="6">
    <source>
        <dbReference type="ARBA" id="ARBA00023146"/>
    </source>
</evidence>
<keyword evidence="2 7" id="KW-0436">Ligase</keyword>
<organism evidence="9 10">
    <name type="scientific">Alistipes hominis</name>
    <dbReference type="NCBI Taxonomy" id="2763015"/>
    <lineage>
        <taxon>Bacteria</taxon>
        <taxon>Pseudomonadati</taxon>
        <taxon>Bacteroidota</taxon>
        <taxon>Bacteroidia</taxon>
        <taxon>Bacteroidales</taxon>
        <taxon>Rikenellaceae</taxon>
        <taxon>Alistipes</taxon>
    </lineage>
</organism>
<dbReference type="InterPro" id="IPR045864">
    <property type="entry name" value="aa-tRNA-synth_II/BPL/LPL"/>
</dbReference>
<evidence type="ECO:0000259" key="8">
    <source>
        <dbReference type="PROSITE" id="PS50862"/>
    </source>
</evidence>
<dbReference type="PROSITE" id="PS50862">
    <property type="entry name" value="AA_TRNA_LIGASE_II"/>
    <property type="match status" value="1"/>
</dbReference>
<dbReference type="PANTHER" id="PTHR22594">
    <property type="entry name" value="ASPARTYL/LYSYL-TRNA SYNTHETASE"/>
    <property type="match status" value="1"/>
</dbReference>
<proteinExistence type="inferred from homology"/>
<keyword evidence="6 7" id="KW-0030">Aminoacyl-tRNA synthetase</keyword>
<evidence type="ECO:0000256" key="2">
    <source>
        <dbReference type="ARBA" id="ARBA00022598"/>
    </source>
</evidence>
<dbReference type="InterPro" id="IPR006195">
    <property type="entry name" value="aa-tRNA-synth_II"/>
</dbReference>
<sequence length="465" mass="52607">MLSGGRTKIAELLKSTAFGTEVVVKGWVRTKRGNKNVAFIAVNDGSIIHNIQVVADVAKFDENLLKEITTGSCVKVAGTLVESLGSGQPVEIQASSIEIYGTADPETYPLQKKGHSLEFLREIAYLRPRTNTFGAVLRIRHAMAYAIHKYFNDHGFFYLHTPLITGSDAEGAGAMFGVTTLDLNDVPKTPEGAVDYSQDFFGKPCNLTVSGQLEGELGALALSQIYTFGPTFRAENSNTPRHLAEFWMIEPEVAFFELEDNMELAEDFLKYLIRYALDNCQDDLQFLAKMYDAELIDRLKFVVENDFVRLDYTEGIDILVRSGVKFEFPVSWGLDLQSEHERYLVERHFKKPVILINYPKEIKAFYMKQNDDGKTVRAMDVLFPKIGEIIGGSQREENLDKLRRRIEEVGVPEKDIWWYLDTRRWGSAPHSGFGLGFERLLLFVTGMGNIRDVIPFPRTPKNAEF</sequence>
<evidence type="ECO:0000256" key="3">
    <source>
        <dbReference type="ARBA" id="ARBA00022741"/>
    </source>
</evidence>
<dbReference type="PRINTS" id="PR01042">
    <property type="entry name" value="TRNASYNTHASP"/>
</dbReference>
<dbReference type="Gene3D" id="2.40.50.140">
    <property type="entry name" value="Nucleic acid-binding proteins"/>
    <property type="match status" value="1"/>
</dbReference>
<evidence type="ECO:0000313" key="10">
    <source>
        <dbReference type="Proteomes" id="UP000636891"/>
    </source>
</evidence>
<dbReference type="EMBL" id="JACOOK010000003">
    <property type="protein sequence ID" value="MBC5616555.1"/>
    <property type="molecule type" value="Genomic_DNA"/>
</dbReference>
<protein>
    <recommendedName>
        <fullName evidence="7">Asparagine--tRNA ligase</fullName>
        <ecNumber evidence="7">6.1.1.22</ecNumber>
    </recommendedName>
    <alternativeName>
        <fullName evidence="7">Asparaginyl-tRNA synthetase</fullName>
        <shortName evidence="7">AsnRS</shortName>
    </alternativeName>
</protein>
<evidence type="ECO:0000256" key="1">
    <source>
        <dbReference type="ARBA" id="ARBA00008226"/>
    </source>
</evidence>
<comment type="similarity">
    <text evidence="1 7">Belongs to the class-II aminoacyl-tRNA synthetase family.</text>
</comment>
<dbReference type="InterPro" id="IPR004522">
    <property type="entry name" value="Asn-tRNA-ligase"/>
</dbReference>